<feature type="transmembrane region" description="Helical" evidence="8">
    <location>
        <begin position="60"/>
        <end position="80"/>
    </location>
</feature>
<keyword evidence="7 8" id="KW-0472">Membrane</keyword>
<evidence type="ECO:0000256" key="3">
    <source>
        <dbReference type="ARBA" id="ARBA00022448"/>
    </source>
</evidence>
<dbReference type="SUPFAM" id="SSF103473">
    <property type="entry name" value="MFS general substrate transporter"/>
    <property type="match status" value="1"/>
</dbReference>
<dbReference type="EMBL" id="PRKQ01000003">
    <property type="protein sequence ID" value="PPB10744.1"/>
    <property type="molecule type" value="Genomic_DNA"/>
</dbReference>
<reference evidence="11 12" key="1">
    <citation type="submission" date="2018-02" db="EMBL/GenBank/DDBJ databases">
        <title>Comparative analysis of genomes of three Brevibacillus laterosporus strains producers of potent antimicrobials isolated from silage.</title>
        <authorList>
            <person name="Kojic M."/>
            <person name="Miljkovic M."/>
            <person name="Studholme D."/>
            <person name="Filipic B."/>
        </authorList>
    </citation>
    <scope>NUCLEOTIDE SEQUENCE [LARGE SCALE GENOMIC DNA]</scope>
    <source>
        <strain evidence="11 12">BGSP11</strain>
    </source>
</reference>
<accession>A0AAP8QFQ5</accession>
<dbReference type="InterPro" id="IPR004638">
    <property type="entry name" value="EmrB-like"/>
</dbReference>
<dbReference type="Gene3D" id="1.20.1250.20">
    <property type="entry name" value="MFS general substrate transporter like domains"/>
    <property type="match status" value="1"/>
</dbReference>
<proteinExistence type="inferred from homology"/>
<evidence type="ECO:0000313" key="12">
    <source>
        <dbReference type="Proteomes" id="UP000239759"/>
    </source>
</evidence>
<feature type="transmembrane region" description="Helical" evidence="8">
    <location>
        <begin position="405"/>
        <end position="427"/>
    </location>
</feature>
<evidence type="ECO:0000256" key="8">
    <source>
        <dbReference type="SAM" id="Phobius"/>
    </source>
</evidence>
<dbReference type="Gene3D" id="1.20.1720.10">
    <property type="entry name" value="Multidrug resistance protein D"/>
    <property type="match status" value="1"/>
</dbReference>
<dbReference type="PROSITE" id="PS50850">
    <property type="entry name" value="MFS"/>
    <property type="match status" value="1"/>
</dbReference>
<feature type="transmembrane region" description="Helical" evidence="8">
    <location>
        <begin position="20"/>
        <end position="40"/>
    </location>
</feature>
<dbReference type="GO" id="GO:0005886">
    <property type="term" value="C:plasma membrane"/>
    <property type="evidence" value="ECO:0007669"/>
    <property type="project" value="UniProtKB-SubCell"/>
</dbReference>
<dbReference type="Proteomes" id="UP000239759">
    <property type="component" value="Unassembled WGS sequence"/>
</dbReference>
<keyword evidence="5 8" id="KW-0812">Transmembrane</keyword>
<feature type="transmembrane region" description="Helical" evidence="8">
    <location>
        <begin position="311"/>
        <end position="329"/>
    </location>
</feature>
<dbReference type="NCBIfam" id="TIGR00711">
    <property type="entry name" value="efflux_EmrB"/>
    <property type="match status" value="1"/>
</dbReference>
<name>A0AAP8QFQ5_BRELA</name>
<dbReference type="CDD" id="cd17503">
    <property type="entry name" value="MFS_LmrB_MDR_like"/>
    <property type="match status" value="1"/>
</dbReference>
<gene>
    <name evidence="11" type="ORF">C4A77_03710</name>
    <name evidence="10" type="ORF">O0554_10395</name>
</gene>
<feature type="transmembrane region" description="Helical" evidence="8">
    <location>
        <begin position="174"/>
        <end position="195"/>
    </location>
</feature>
<evidence type="ECO:0000256" key="5">
    <source>
        <dbReference type="ARBA" id="ARBA00022692"/>
    </source>
</evidence>
<feature type="domain" description="Major facilitator superfamily (MFS) profile" evidence="9">
    <location>
        <begin position="22"/>
        <end position="515"/>
    </location>
</feature>
<evidence type="ECO:0000256" key="4">
    <source>
        <dbReference type="ARBA" id="ARBA00022475"/>
    </source>
</evidence>
<dbReference type="InterPro" id="IPR011701">
    <property type="entry name" value="MFS"/>
</dbReference>
<evidence type="ECO:0000259" key="9">
    <source>
        <dbReference type="PROSITE" id="PS50850"/>
    </source>
</evidence>
<comment type="similarity">
    <text evidence="2">Belongs to the major facilitator superfamily. EmrB family.</text>
</comment>
<evidence type="ECO:0000313" key="10">
    <source>
        <dbReference type="EMBL" id="MCZ0807322.1"/>
    </source>
</evidence>
<dbReference type="Proteomes" id="UP001077662">
    <property type="component" value="Unassembled WGS sequence"/>
</dbReference>
<dbReference type="PANTHER" id="PTHR42718">
    <property type="entry name" value="MAJOR FACILITATOR SUPERFAMILY MULTIDRUG TRANSPORTER MFSC"/>
    <property type="match status" value="1"/>
</dbReference>
<dbReference type="GO" id="GO:0022857">
    <property type="term" value="F:transmembrane transporter activity"/>
    <property type="evidence" value="ECO:0007669"/>
    <property type="project" value="InterPro"/>
</dbReference>
<organism evidence="11 12">
    <name type="scientific">Brevibacillus laterosporus</name>
    <name type="common">Bacillus laterosporus</name>
    <dbReference type="NCBI Taxonomy" id="1465"/>
    <lineage>
        <taxon>Bacteria</taxon>
        <taxon>Bacillati</taxon>
        <taxon>Bacillota</taxon>
        <taxon>Bacilli</taxon>
        <taxon>Bacillales</taxon>
        <taxon>Paenibacillaceae</taxon>
        <taxon>Brevibacillus</taxon>
    </lineage>
</organism>
<sequence length="529" mass="57767">MSRTKQRYLNPMHSSTQNFWPAVFAIVLGTFMAVLDTSIVNVAIPEMMNVFGVSTDEIQWVVTIYTLTMAAVIPLSGYLGVRYGMKVSYLVSLLLFTLGSLFCGFAWSNGSMIAARIVQAMGGGLMMTIGQSMIQYVVPAEKMGPAMGVFGISVFVAPAIGPSLSGYFVEYLDWRLIFTVNIPFGLLALYLVWRFLPETSAEGNHRFDLPGFVYASVFLVTILLAFTKGEQEGWSSFYIVSLFLSALVSGVLFIQRELSTSEPLVDIRLFANRDFTIGVLVNSLIMAANFSVIYLLPIYSENMLGKTAMETGLLLLPQAIASGIVTPLSGMLAPKWGVKPFIITGIALCILSGVGIAQIDLHTDMNYITWLLVLRGVGMGLCLMTSMHIPLLAITDQSRIPAGSVITNVSRQMAISIGIAGLISYFYQRGATHTVHLSETVTYNSVVTSETLRHFIQMFSSKGFSSEEAQGMSLGLMEQLVRKYATIQALQDSLAMAVIAFIVALALIFLIREKKISDAASPKQSVPHE</sequence>
<feature type="transmembrane region" description="Helical" evidence="8">
    <location>
        <begin position="207"/>
        <end position="227"/>
    </location>
</feature>
<protein>
    <submittedName>
        <fullName evidence="10 11">MFS transporter</fullName>
    </submittedName>
</protein>
<feature type="transmembrane region" description="Helical" evidence="8">
    <location>
        <begin position="275"/>
        <end position="299"/>
    </location>
</feature>
<keyword evidence="6 8" id="KW-1133">Transmembrane helix</keyword>
<evidence type="ECO:0000256" key="7">
    <source>
        <dbReference type="ARBA" id="ARBA00023136"/>
    </source>
</evidence>
<keyword evidence="4" id="KW-1003">Cell membrane</keyword>
<dbReference type="InterPro" id="IPR036259">
    <property type="entry name" value="MFS_trans_sf"/>
</dbReference>
<feature type="transmembrane region" description="Helical" evidence="8">
    <location>
        <begin position="146"/>
        <end position="168"/>
    </location>
</feature>
<comment type="subcellular location">
    <subcellularLocation>
        <location evidence="1">Cell membrane</location>
        <topology evidence="1">Multi-pass membrane protein</topology>
    </subcellularLocation>
</comment>
<dbReference type="RefSeq" id="WP_104030788.1">
    <property type="nucleotide sequence ID" value="NZ_JANSGW010000012.1"/>
</dbReference>
<keyword evidence="3" id="KW-0813">Transport</keyword>
<evidence type="ECO:0000256" key="6">
    <source>
        <dbReference type="ARBA" id="ARBA00022989"/>
    </source>
</evidence>
<evidence type="ECO:0000256" key="2">
    <source>
        <dbReference type="ARBA" id="ARBA00008537"/>
    </source>
</evidence>
<dbReference type="Pfam" id="PF07690">
    <property type="entry name" value="MFS_1"/>
    <property type="match status" value="1"/>
</dbReference>
<evidence type="ECO:0000313" key="11">
    <source>
        <dbReference type="EMBL" id="PPB10744.1"/>
    </source>
</evidence>
<dbReference type="EMBL" id="JAPTNE010000012">
    <property type="protein sequence ID" value="MCZ0807322.1"/>
    <property type="molecule type" value="Genomic_DNA"/>
</dbReference>
<reference evidence="10" key="2">
    <citation type="submission" date="2022-09" db="EMBL/GenBank/DDBJ databases">
        <title>Genome analysis and characterization of larvicidal activity of Brevibacillus strains.</title>
        <authorList>
            <person name="Patrusheva E.V."/>
            <person name="Izotova A.O."/>
            <person name="Toshchakov S.V."/>
            <person name="Sineoky S.P."/>
        </authorList>
    </citation>
    <scope>NUCLEOTIDE SEQUENCE</scope>
    <source>
        <strain evidence="10">VKPM_B-13247</strain>
    </source>
</reference>
<dbReference type="AlphaFoldDB" id="A0AAP8QFQ5"/>
<dbReference type="PRINTS" id="PR01036">
    <property type="entry name" value="TCRTETB"/>
</dbReference>
<comment type="caution">
    <text evidence="11">The sequence shown here is derived from an EMBL/GenBank/DDBJ whole genome shotgun (WGS) entry which is preliminary data.</text>
</comment>
<feature type="transmembrane region" description="Helical" evidence="8">
    <location>
        <begin position="233"/>
        <end position="254"/>
    </location>
</feature>
<feature type="transmembrane region" description="Helical" evidence="8">
    <location>
        <begin position="341"/>
        <end position="361"/>
    </location>
</feature>
<evidence type="ECO:0000256" key="1">
    <source>
        <dbReference type="ARBA" id="ARBA00004651"/>
    </source>
</evidence>
<feature type="transmembrane region" description="Helical" evidence="8">
    <location>
        <begin position="493"/>
        <end position="511"/>
    </location>
</feature>
<feature type="transmembrane region" description="Helical" evidence="8">
    <location>
        <begin position="367"/>
        <end position="393"/>
    </location>
</feature>
<feature type="transmembrane region" description="Helical" evidence="8">
    <location>
        <begin position="87"/>
        <end position="107"/>
    </location>
</feature>
<dbReference type="InterPro" id="IPR020846">
    <property type="entry name" value="MFS_dom"/>
</dbReference>
<dbReference type="PANTHER" id="PTHR42718:SF9">
    <property type="entry name" value="MAJOR FACILITATOR SUPERFAMILY MULTIDRUG TRANSPORTER MFSC"/>
    <property type="match status" value="1"/>
</dbReference>